<dbReference type="PROSITE" id="PS51257">
    <property type="entry name" value="PROKAR_LIPOPROTEIN"/>
    <property type="match status" value="1"/>
</dbReference>
<accession>A0A6B0UL51</accession>
<sequence length="114" mass="12605">MISDSRDWQQVVSAHSMLVMACIFLTRARAMGMGLGSLSTKLAGRVVLLRLLRAANDGRFFPSGVFVTLIRDIVCNLWAEELSMQTDTECPSCFSRIASTVRGMEDLLSRSSRS</sequence>
<reference evidence="1" key="1">
    <citation type="submission" date="2019-12" db="EMBL/GenBank/DDBJ databases">
        <title>An insight into the sialome of adult female Ixodes ricinus ticks feeding for 6 days.</title>
        <authorList>
            <person name="Perner J."/>
            <person name="Ribeiro J.M.C."/>
        </authorList>
    </citation>
    <scope>NUCLEOTIDE SEQUENCE</scope>
    <source>
        <strain evidence="1">Semi-engorged</strain>
        <tissue evidence="1">Salivary glands</tissue>
    </source>
</reference>
<dbReference type="AlphaFoldDB" id="A0A6B0UL51"/>
<evidence type="ECO:0000313" key="1">
    <source>
        <dbReference type="EMBL" id="MXU90396.1"/>
    </source>
</evidence>
<organism evidence="1">
    <name type="scientific">Ixodes ricinus</name>
    <name type="common">Common tick</name>
    <name type="synonym">Acarus ricinus</name>
    <dbReference type="NCBI Taxonomy" id="34613"/>
    <lineage>
        <taxon>Eukaryota</taxon>
        <taxon>Metazoa</taxon>
        <taxon>Ecdysozoa</taxon>
        <taxon>Arthropoda</taxon>
        <taxon>Chelicerata</taxon>
        <taxon>Arachnida</taxon>
        <taxon>Acari</taxon>
        <taxon>Parasitiformes</taxon>
        <taxon>Ixodida</taxon>
        <taxon>Ixodoidea</taxon>
        <taxon>Ixodidae</taxon>
        <taxon>Ixodinae</taxon>
        <taxon>Ixodes</taxon>
    </lineage>
</organism>
<name>A0A6B0UL51_IXORI</name>
<protein>
    <submittedName>
        <fullName evidence="1">Uncharacterized protein</fullName>
    </submittedName>
</protein>
<proteinExistence type="predicted"/>
<dbReference type="EMBL" id="GIFC01008313">
    <property type="protein sequence ID" value="MXU90396.1"/>
    <property type="molecule type" value="Transcribed_RNA"/>
</dbReference>